<keyword evidence="8 13" id="KW-0460">Magnesium</keyword>
<dbReference type="EC" id="5.4.2.2" evidence="4"/>
<name>A0A163JRL7_ABSGL</name>
<evidence type="ECO:0000256" key="7">
    <source>
        <dbReference type="ARBA" id="ARBA00022723"/>
    </source>
</evidence>
<dbReference type="PRINTS" id="PR00509">
    <property type="entry name" value="PGMPMM"/>
</dbReference>
<dbReference type="FunCoup" id="A0A163JRL7">
    <property type="interactions" value="424"/>
</dbReference>
<reference evidence="18" key="1">
    <citation type="submission" date="2016-04" db="EMBL/GenBank/DDBJ databases">
        <authorList>
            <person name="Evans L.H."/>
            <person name="Alamgir A."/>
            <person name="Owens N."/>
            <person name="Weber N.D."/>
            <person name="Virtaneva K."/>
            <person name="Barbian K."/>
            <person name="Babar A."/>
            <person name="Rosenke K."/>
        </authorList>
    </citation>
    <scope>NUCLEOTIDE SEQUENCE [LARGE SCALE GENOMIC DNA]</scope>
    <source>
        <strain evidence="18">CBS 101.48</strain>
    </source>
</reference>
<dbReference type="Gene3D" id="3.30.310.50">
    <property type="entry name" value="Alpha-D-phosphohexomutase, C-terminal domain"/>
    <property type="match status" value="1"/>
</dbReference>
<evidence type="ECO:0000256" key="11">
    <source>
        <dbReference type="ARBA" id="ARBA00049318"/>
    </source>
</evidence>
<evidence type="ECO:0000259" key="16">
    <source>
        <dbReference type="Pfam" id="PF02879"/>
    </source>
</evidence>
<dbReference type="FunFam" id="3.40.120.10:FF:000006">
    <property type="entry name" value="Phosphoglucomutase PgmA"/>
    <property type="match status" value="1"/>
</dbReference>
<keyword evidence="7 13" id="KW-0479">Metal-binding</keyword>
<keyword evidence="10" id="KW-0119">Carbohydrate metabolism</keyword>
<dbReference type="PANTHER" id="PTHR22573:SF2">
    <property type="entry name" value="PHOSPHOGLUCOMUTASE"/>
    <property type="match status" value="1"/>
</dbReference>
<evidence type="ECO:0000313" key="18">
    <source>
        <dbReference type="EMBL" id="SAM02701.1"/>
    </source>
</evidence>
<organism evidence="18">
    <name type="scientific">Absidia glauca</name>
    <name type="common">Pin mould</name>
    <dbReference type="NCBI Taxonomy" id="4829"/>
    <lineage>
        <taxon>Eukaryota</taxon>
        <taxon>Fungi</taxon>
        <taxon>Fungi incertae sedis</taxon>
        <taxon>Mucoromycota</taxon>
        <taxon>Mucoromycotina</taxon>
        <taxon>Mucoromycetes</taxon>
        <taxon>Mucorales</taxon>
        <taxon>Cunninghamellaceae</taxon>
        <taxon>Absidia</taxon>
    </lineage>
</organism>
<dbReference type="InterPro" id="IPR005846">
    <property type="entry name" value="A-D-PHexomutase_a/b/a-III"/>
</dbReference>
<comment type="catalytic activity">
    <reaction evidence="12">
        <text>O-phospho-L-seryl-[protein] + alpha-D-glucose 1-phosphate = alpha-D-glucose 1,6-bisphosphate + L-seryl-[protein]</text>
        <dbReference type="Rhea" id="RHEA:68748"/>
        <dbReference type="Rhea" id="RHEA-COMP:9863"/>
        <dbReference type="Rhea" id="RHEA-COMP:11604"/>
        <dbReference type="ChEBI" id="CHEBI:29999"/>
        <dbReference type="ChEBI" id="CHEBI:58392"/>
        <dbReference type="ChEBI" id="CHEBI:58601"/>
        <dbReference type="ChEBI" id="CHEBI:83421"/>
    </reaction>
</comment>
<evidence type="ECO:0000256" key="13">
    <source>
        <dbReference type="RuleBase" id="RU004326"/>
    </source>
</evidence>
<gene>
    <name evidence="18" type="primary">ABSGL_08517.1 scaffold 10403</name>
</gene>
<dbReference type="InterPro" id="IPR016066">
    <property type="entry name" value="A-D-PHexomutase_CS"/>
</dbReference>
<dbReference type="PANTHER" id="PTHR22573">
    <property type="entry name" value="PHOSPHOHEXOMUTASE FAMILY MEMBER"/>
    <property type="match status" value="1"/>
</dbReference>
<evidence type="ECO:0000259" key="17">
    <source>
        <dbReference type="Pfam" id="PF02880"/>
    </source>
</evidence>
<dbReference type="InterPro" id="IPR045244">
    <property type="entry name" value="PGM"/>
</dbReference>
<dbReference type="GO" id="GO:0004614">
    <property type="term" value="F:phosphoglucomutase activity"/>
    <property type="evidence" value="ECO:0007669"/>
    <property type="project" value="UniProtKB-EC"/>
</dbReference>
<dbReference type="Proteomes" id="UP000078561">
    <property type="component" value="Unassembled WGS sequence"/>
</dbReference>
<dbReference type="Pfam" id="PF24947">
    <property type="entry name" value="PGM1_C_vert_fung"/>
    <property type="match status" value="1"/>
</dbReference>
<comment type="catalytic activity">
    <reaction evidence="11">
        <text>alpha-D-glucose 1,6-bisphosphate + L-seryl-[protein] = O-phospho-L-seryl-[protein] + alpha-D-glucose 6-phosphate</text>
        <dbReference type="Rhea" id="RHEA:68752"/>
        <dbReference type="Rhea" id="RHEA-COMP:9863"/>
        <dbReference type="Rhea" id="RHEA-COMP:11604"/>
        <dbReference type="ChEBI" id="CHEBI:29999"/>
        <dbReference type="ChEBI" id="CHEBI:58225"/>
        <dbReference type="ChEBI" id="CHEBI:58392"/>
        <dbReference type="ChEBI" id="CHEBI:83421"/>
    </reaction>
</comment>
<comment type="cofactor">
    <cofactor evidence="2">
        <name>Mg(2+)</name>
        <dbReference type="ChEBI" id="CHEBI:18420"/>
    </cofactor>
</comment>
<dbReference type="InterPro" id="IPR005841">
    <property type="entry name" value="Alpha-D-phosphohexomutase_SF"/>
</dbReference>
<dbReference type="GO" id="GO:0005829">
    <property type="term" value="C:cytosol"/>
    <property type="evidence" value="ECO:0007669"/>
    <property type="project" value="TreeGrafter"/>
</dbReference>
<dbReference type="InterPro" id="IPR005845">
    <property type="entry name" value="A-D-PHexomutase_a/b/a-II"/>
</dbReference>
<evidence type="ECO:0000256" key="9">
    <source>
        <dbReference type="ARBA" id="ARBA00023235"/>
    </source>
</evidence>
<dbReference type="InterPro" id="IPR036900">
    <property type="entry name" value="A-D-PHexomutase_C_sf"/>
</dbReference>
<dbReference type="FunFam" id="3.40.120.10:FF:000005">
    <property type="entry name" value="Phosphoglucomutase 5"/>
    <property type="match status" value="1"/>
</dbReference>
<feature type="region of interest" description="Disordered" evidence="14">
    <location>
        <begin position="1"/>
        <end position="21"/>
    </location>
</feature>
<evidence type="ECO:0000256" key="14">
    <source>
        <dbReference type="SAM" id="MobiDB-lite"/>
    </source>
</evidence>
<dbReference type="SUPFAM" id="SSF55957">
    <property type="entry name" value="Phosphoglucomutase, C-terminal domain"/>
    <property type="match status" value="1"/>
</dbReference>
<dbReference type="STRING" id="4829.A0A163JRL7"/>
<sequence length="560" mass="61465">MAISIQSVATTPFEGQKPGTSGLRKRVKIFQQRHYTENFIQAILDAIPQSEGGAKGATLIVGGDGRYYLDEVLQIIVKISAAAGVSKLVVGRNGILSTPAASHLIRQRKATGGILLTASHNPGGPDNDFGIKYNMSNGGPSPENVTNHIYEITTTIKEYKIADVPKVDFSQLGTQQAGDLTIEVIDEVADYIDMLKTIFDFDAIKSFFKDNKNYKVLFDGMNGVTGPYGYRLFVEELGLPESSVMRFKPLPDFGGAHPDPNLTYAHDLVERVNNEGYDFGAASDGDGDRNMIIGGNHAFVTPSDSVAIIAHYAKEAIPYFKKNGVHGLARSMPTSLALDRVAEKQGLEYFEVPTGWKFFGNLMDAKRCSICGEESFGTGSDHIREKDGVWAIMAWISIIAFVNKQTPGSSVQDILQKHYKIYGRNFFSRYDYEDVEGSGADDMVSRLNEKINSGEWVGQVFGGFKVKTTDNFSYNDPIDGSISKNQGIRIIFEDTSRIVIRLSGTGSQGATVRLYVEKYSNNPAEYANATQDALKPLIDVALELSQLEKFTGRKEPTVIT</sequence>
<dbReference type="FunFam" id="3.40.120.10:FF:000004">
    <property type="entry name" value="Phosphoglucomutase 5"/>
    <property type="match status" value="1"/>
</dbReference>
<keyword evidence="6" id="KW-0597">Phosphoprotein</keyword>
<dbReference type="OrthoDB" id="2291at2759"/>
<feature type="domain" description="Alpha-D-phosphohexomutase alpha/beta/alpha" evidence="15">
    <location>
        <begin position="16"/>
        <end position="159"/>
    </location>
</feature>
<keyword evidence="19" id="KW-1185">Reference proteome</keyword>
<evidence type="ECO:0000313" key="19">
    <source>
        <dbReference type="Proteomes" id="UP000078561"/>
    </source>
</evidence>
<dbReference type="FunFam" id="3.30.310.50:FF:000002">
    <property type="entry name" value="Phosphoglucomutase 5"/>
    <property type="match status" value="1"/>
</dbReference>
<keyword evidence="5" id="KW-0313">Glucose metabolism</keyword>
<dbReference type="Pfam" id="PF02880">
    <property type="entry name" value="PGM_PMM_III"/>
    <property type="match status" value="1"/>
</dbReference>
<dbReference type="OMA" id="WIQDRAN"/>
<evidence type="ECO:0000256" key="2">
    <source>
        <dbReference type="ARBA" id="ARBA00001946"/>
    </source>
</evidence>
<evidence type="ECO:0000256" key="12">
    <source>
        <dbReference type="ARBA" id="ARBA00049409"/>
    </source>
</evidence>
<evidence type="ECO:0000256" key="6">
    <source>
        <dbReference type="ARBA" id="ARBA00022553"/>
    </source>
</evidence>
<dbReference type="SUPFAM" id="SSF53738">
    <property type="entry name" value="Phosphoglucomutase, first 3 domains"/>
    <property type="match status" value="3"/>
</dbReference>
<dbReference type="Pfam" id="PF02878">
    <property type="entry name" value="PGM_PMM_I"/>
    <property type="match status" value="1"/>
</dbReference>
<accession>A0A163JRL7</accession>
<evidence type="ECO:0000256" key="8">
    <source>
        <dbReference type="ARBA" id="ARBA00022842"/>
    </source>
</evidence>
<dbReference type="CDD" id="cd03085">
    <property type="entry name" value="PGM1"/>
    <property type="match status" value="1"/>
</dbReference>
<dbReference type="GO" id="GO:0000287">
    <property type="term" value="F:magnesium ion binding"/>
    <property type="evidence" value="ECO:0007669"/>
    <property type="project" value="InterPro"/>
</dbReference>
<dbReference type="EMBL" id="LT554008">
    <property type="protein sequence ID" value="SAM02701.1"/>
    <property type="molecule type" value="Genomic_DNA"/>
</dbReference>
<protein>
    <recommendedName>
        <fullName evidence="4">phosphoglucomutase (alpha-D-glucose-1,6-bisphosphate-dependent)</fullName>
        <ecNumber evidence="4">5.4.2.2</ecNumber>
    </recommendedName>
</protein>
<feature type="compositionally biased region" description="Polar residues" evidence="14">
    <location>
        <begin position="1"/>
        <end position="10"/>
    </location>
</feature>
<dbReference type="NCBIfam" id="NF005737">
    <property type="entry name" value="PRK07564.1-1"/>
    <property type="match status" value="1"/>
</dbReference>
<proteinExistence type="inferred from homology"/>
<comment type="catalytic activity">
    <reaction evidence="1">
        <text>alpha-D-glucose 1-phosphate = alpha-D-glucose 6-phosphate</text>
        <dbReference type="Rhea" id="RHEA:23536"/>
        <dbReference type="ChEBI" id="CHEBI:58225"/>
        <dbReference type="ChEBI" id="CHEBI:58601"/>
        <dbReference type="EC" id="5.4.2.2"/>
    </reaction>
</comment>
<evidence type="ECO:0000256" key="3">
    <source>
        <dbReference type="ARBA" id="ARBA00010231"/>
    </source>
</evidence>
<dbReference type="Gene3D" id="3.40.120.10">
    <property type="entry name" value="Alpha-D-Glucose-1,6-Bisphosphate, subunit A, domain 3"/>
    <property type="match status" value="3"/>
</dbReference>
<dbReference type="AlphaFoldDB" id="A0A163JRL7"/>
<evidence type="ECO:0000259" key="15">
    <source>
        <dbReference type="Pfam" id="PF02878"/>
    </source>
</evidence>
<evidence type="ECO:0000256" key="1">
    <source>
        <dbReference type="ARBA" id="ARBA00000443"/>
    </source>
</evidence>
<evidence type="ECO:0000256" key="10">
    <source>
        <dbReference type="ARBA" id="ARBA00023277"/>
    </source>
</evidence>
<evidence type="ECO:0000256" key="5">
    <source>
        <dbReference type="ARBA" id="ARBA00022526"/>
    </source>
</evidence>
<dbReference type="InterPro" id="IPR005844">
    <property type="entry name" value="A-D-PHexomutase_a/b/a-I"/>
</dbReference>
<feature type="domain" description="Alpha-D-phosphohexomutase alpha/beta/alpha" evidence="16">
    <location>
        <begin position="190"/>
        <end position="293"/>
    </location>
</feature>
<dbReference type="PROSITE" id="PS00710">
    <property type="entry name" value="PGM_PMM"/>
    <property type="match status" value="1"/>
</dbReference>
<dbReference type="InterPro" id="IPR016055">
    <property type="entry name" value="A-D-PHexomutase_a/b/a-I/II/III"/>
</dbReference>
<keyword evidence="9" id="KW-0413">Isomerase</keyword>
<dbReference type="InParanoid" id="A0A163JRL7"/>
<feature type="domain" description="Alpha-D-phosphohexomutase alpha/beta/alpha" evidence="17">
    <location>
        <begin position="305"/>
        <end position="420"/>
    </location>
</feature>
<dbReference type="Pfam" id="PF02879">
    <property type="entry name" value="PGM_PMM_II"/>
    <property type="match status" value="1"/>
</dbReference>
<comment type="similarity">
    <text evidence="3 13">Belongs to the phosphohexose mutase family.</text>
</comment>
<evidence type="ECO:0000256" key="4">
    <source>
        <dbReference type="ARBA" id="ARBA00012728"/>
    </source>
</evidence>
<dbReference type="GO" id="GO:0006006">
    <property type="term" value="P:glucose metabolic process"/>
    <property type="evidence" value="ECO:0007669"/>
    <property type="project" value="UniProtKB-KW"/>
</dbReference>